<evidence type="ECO:0000313" key="4">
    <source>
        <dbReference type="EMBL" id="NNG36170.1"/>
    </source>
</evidence>
<dbReference type="GO" id="GO:0003677">
    <property type="term" value="F:DNA binding"/>
    <property type="evidence" value="ECO:0007669"/>
    <property type="project" value="UniProtKB-KW"/>
</dbReference>
<dbReference type="EMBL" id="JABEND010000005">
    <property type="protein sequence ID" value="NNG36170.1"/>
    <property type="molecule type" value="Genomic_DNA"/>
</dbReference>
<feature type="region of interest" description="Disordered" evidence="2">
    <location>
        <begin position="101"/>
        <end position="123"/>
    </location>
</feature>
<gene>
    <name evidence="4" type="ORF">HKD39_10670</name>
</gene>
<protein>
    <submittedName>
        <fullName evidence="4">MerR family transcriptional regulator</fullName>
    </submittedName>
</protein>
<dbReference type="Gene3D" id="1.10.1660.10">
    <property type="match status" value="1"/>
</dbReference>
<keyword evidence="5" id="KW-1185">Reference proteome</keyword>
<feature type="compositionally biased region" description="Basic and acidic residues" evidence="2">
    <location>
        <begin position="112"/>
        <end position="121"/>
    </location>
</feature>
<organism evidence="4 5">
    <name type="scientific">Nakamurella aerolata</name>
    <dbReference type="NCBI Taxonomy" id="1656892"/>
    <lineage>
        <taxon>Bacteria</taxon>
        <taxon>Bacillati</taxon>
        <taxon>Actinomycetota</taxon>
        <taxon>Actinomycetes</taxon>
        <taxon>Nakamurellales</taxon>
        <taxon>Nakamurellaceae</taxon>
        <taxon>Nakamurella</taxon>
    </lineage>
</organism>
<dbReference type="SMART" id="SM00422">
    <property type="entry name" value="HTH_MERR"/>
    <property type="match status" value="1"/>
</dbReference>
<dbReference type="PROSITE" id="PS50937">
    <property type="entry name" value="HTH_MERR_2"/>
    <property type="match status" value="1"/>
</dbReference>
<dbReference type="SUPFAM" id="SSF46955">
    <property type="entry name" value="Putative DNA-binding domain"/>
    <property type="match status" value="1"/>
</dbReference>
<dbReference type="PRINTS" id="PR00040">
    <property type="entry name" value="HTHMERR"/>
</dbReference>
<dbReference type="PANTHER" id="PTHR30204:SF98">
    <property type="entry name" value="HTH-TYPE TRANSCRIPTIONAL REGULATOR ADHR"/>
    <property type="match status" value="1"/>
</dbReference>
<evidence type="ECO:0000256" key="2">
    <source>
        <dbReference type="SAM" id="MobiDB-lite"/>
    </source>
</evidence>
<dbReference type="InterPro" id="IPR047057">
    <property type="entry name" value="MerR_fam"/>
</dbReference>
<dbReference type="Pfam" id="PF13411">
    <property type="entry name" value="MerR_1"/>
    <property type="match status" value="1"/>
</dbReference>
<evidence type="ECO:0000313" key="5">
    <source>
        <dbReference type="Proteomes" id="UP000562984"/>
    </source>
</evidence>
<reference evidence="4 5" key="1">
    <citation type="submission" date="2020-05" db="EMBL/GenBank/DDBJ databases">
        <title>Nakamurella sp. DB0629 isolated from air conditioner.</title>
        <authorList>
            <person name="Kim D.H."/>
            <person name="Kim D.-U."/>
        </authorList>
    </citation>
    <scope>NUCLEOTIDE SEQUENCE [LARGE SCALE GENOMIC DNA]</scope>
    <source>
        <strain evidence="4 5">DB0629</strain>
    </source>
</reference>
<accession>A0A849ACF5</accession>
<dbReference type="InterPro" id="IPR009061">
    <property type="entry name" value="DNA-bd_dom_put_sf"/>
</dbReference>
<dbReference type="AlphaFoldDB" id="A0A849ACF5"/>
<keyword evidence="1" id="KW-0238">DNA-binding</keyword>
<name>A0A849ACF5_9ACTN</name>
<evidence type="ECO:0000256" key="1">
    <source>
        <dbReference type="ARBA" id="ARBA00023125"/>
    </source>
</evidence>
<dbReference type="GO" id="GO:0003700">
    <property type="term" value="F:DNA-binding transcription factor activity"/>
    <property type="evidence" value="ECO:0007669"/>
    <property type="project" value="InterPro"/>
</dbReference>
<feature type="domain" description="HTH merR-type" evidence="3">
    <location>
        <begin position="1"/>
        <end position="70"/>
    </location>
</feature>
<evidence type="ECO:0000259" key="3">
    <source>
        <dbReference type="PROSITE" id="PS50937"/>
    </source>
</evidence>
<dbReference type="PANTHER" id="PTHR30204">
    <property type="entry name" value="REDOX-CYCLING DRUG-SENSING TRANSCRIPTIONAL ACTIVATOR SOXR"/>
    <property type="match status" value="1"/>
</dbReference>
<sequence>MRISELAERTGVSVPTLKFYLREGLLDKGETTAATRAEYGAEHVDRVRLISALTAVRELPLARVRDILRLIDHPADDPVLAMGAAVSALPPYVLPADAAMRESADPAGPEPADTRTREPGDPVRYPRARRAIELLGMEFDPNWPATAQLEAALLGLEQAGLPWDDARAKRYGAAMLSVAKQELKTIAAMTPQQAVSYSVLGTALYEPVLLALRRLAHRSLIDQMAPGAADAGPDAATAPSPPAG</sequence>
<proteinExistence type="predicted"/>
<comment type="caution">
    <text evidence="4">The sequence shown here is derived from an EMBL/GenBank/DDBJ whole genome shotgun (WGS) entry which is preliminary data.</text>
</comment>
<dbReference type="Proteomes" id="UP000562984">
    <property type="component" value="Unassembled WGS sequence"/>
</dbReference>
<dbReference type="InterPro" id="IPR000551">
    <property type="entry name" value="MerR-type_HTH_dom"/>
</dbReference>
<dbReference type="RefSeq" id="WP_171199850.1">
    <property type="nucleotide sequence ID" value="NZ_JABEND010000005.1"/>
</dbReference>